<evidence type="ECO:0000256" key="3">
    <source>
        <dbReference type="PROSITE-ProRule" id="PRU00023"/>
    </source>
</evidence>
<dbReference type="Gene3D" id="1.25.40.20">
    <property type="entry name" value="Ankyrin repeat-containing domain"/>
    <property type="match status" value="2"/>
</dbReference>
<name>A0ABR2HJW9_9PEZI</name>
<feature type="region of interest" description="Disordered" evidence="4">
    <location>
        <begin position="559"/>
        <end position="608"/>
    </location>
</feature>
<feature type="compositionally biased region" description="Low complexity" evidence="4">
    <location>
        <begin position="577"/>
        <end position="587"/>
    </location>
</feature>
<keyword evidence="1" id="KW-0677">Repeat</keyword>
<evidence type="ECO:0000256" key="4">
    <source>
        <dbReference type="SAM" id="MobiDB-lite"/>
    </source>
</evidence>
<dbReference type="InterPro" id="IPR050663">
    <property type="entry name" value="Ankyrin-SOCS_Box"/>
</dbReference>
<dbReference type="Proteomes" id="UP001390339">
    <property type="component" value="Unassembled WGS sequence"/>
</dbReference>
<reference evidence="5 6" key="1">
    <citation type="journal article" date="2024" name="IMA Fungus">
        <title>Apiospora arundinis, a panoply of carbohydrate-active enzymes and secondary metabolites.</title>
        <authorList>
            <person name="Sorensen T."/>
            <person name="Petersen C."/>
            <person name="Muurmann A.T."/>
            <person name="Christiansen J.V."/>
            <person name="Brundto M.L."/>
            <person name="Overgaard C.K."/>
            <person name="Boysen A.T."/>
            <person name="Wollenberg R.D."/>
            <person name="Larsen T.O."/>
            <person name="Sorensen J.L."/>
            <person name="Nielsen K.L."/>
            <person name="Sondergaard T.E."/>
        </authorList>
    </citation>
    <scope>NUCLEOTIDE SEQUENCE [LARGE SCALE GENOMIC DNA]</scope>
    <source>
        <strain evidence="5 6">AAU 773</strain>
    </source>
</reference>
<dbReference type="SMART" id="SM00248">
    <property type="entry name" value="ANK"/>
    <property type="match status" value="3"/>
</dbReference>
<evidence type="ECO:0000313" key="6">
    <source>
        <dbReference type="Proteomes" id="UP001390339"/>
    </source>
</evidence>
<protein>
    <submittedName>
        <fullName evidence="5">Ankyrin repeat domain-containing protein</fullName>
    </submittedName>
</protein>
<organism evidence="5 6">
    <name type="scientific">Apiospora arundinis</name>
    <dbReference type="NCBI Taxonomy" id="335852"/>
    <lineage>
        <taxon>Eukaryota</taxon>
        <taxon>Fungi</taxon>
        <taxon>Dikarya</taxon>
        <taxon>Ascomycota</taxon>
        <taxon>Pezizomycotina</taxon>
        <taxon>Sordariomycetes</taxon>
        <taxon>Xylariomycetidae</taxon>
        <taxon>Amphisphaeriales</taxon>
        <taxon>Apiosporaceae</taxon>
        <taxon>Apiospora</taxon>
    </lineage>
</organism>
<dbReference type="PANTHER" id="PTHR24193:SF121">
    <property type="entry name" value="ADA2A-CONTAINING COMPLEX COMPONENT 3, ISOFORM D"/>
    <property type="match status" value="1"/>
</dbReference>
<dbReference type="EMBL" id="JAPCWZ010000010">
    <property type="protein sequence ID" value="KAK8848481.1"/>
    <property type="molecule type" value="Genomic_DNA"/>
</dbReference>
<accession>A0ABR2HJW9</accession>
<keyword evidence="2 3" id="KW-0040">ANK repeat</keyword>
<sequence length="664" mass="72950">MAVEIDTFQRRLTITKSPLPNPSALDLRRNFDGSTLSDYHARKDWLVQLSDELLLLIFLKYCDRISAFEAGLACKRLVDVVHGEFYRKVAQNDEEIADIVMWTAQRGTLTTLERLSYHLPPGRSLRLNGHTNVLRSPVTWSEVKRYPNGNLYRYFSQIDYARGQIEEGLVDLNGDLWNGKRYSGHQSVVLKHGLGGWAPIHIAALFGNAEMVEYLVSRGVSIDTQDHSKAPRSALFYSAVSERFAAVLPCVVRLGADINQKVPRPKGRPIEWEAGIGGSSSVYMPLLACLCDKRCYQQALMLLRAGARANYKTSHRKTLLHLCTTHANNHATRFDDNTWFDHGNWTTRELAELIRALIVEGGVDPNARDTTGNTFLHYAAKSTGPFFAAACEALASLVSPYPAVPVLGLPGGGGGGYTNNNNQGKSNKNSGSSKIIFDADAQNRRGETVLMVACDRVITAVYKYEGPPFFASTNSSSGGGGDVKNEQPAPAVRTAIKVFLEALRPSMELKDKKGFRVADRIFRVENRKKVPPGADAWQHPVRPYLLAYARGYLQFPVPPSSSFGARRRPTSAGGGSSNSSSSGSSSNGGDGNHRSGMKDDDNSGLTRGTSFEEMMGLQRPSLVFPVGPPTKGWRKMEIDGVTHWQPDPNPEGKPWTVLECYGAA</sequence>
<dbReference type="PROSITE" id="PS50088">
    <property type="entry name" value="ANK_REPEAT"/>
    <property type="match status" value="1"/>
</dbReference>
<keyword evidence="6" id="KW-1185">Reference proteome</keyword>
<feature type="compositionally biased region" description="Basic and acidic residues" evidence="4">
    <location>
        <begin position="591"/>
        <end position="601"/>
    </location>
</feature>
<gene>
    <name evidence="5" type="ORF">PGQ11_014961</name>
</gene>
<feature type="repeat" description="ANK" evidence="3">
    <location>
        <begin position="195"/>
        <end position="227"/>
    </location>
</feature>
<dbReference type="SUPFAM" id="SSF48403">
    <property type="entry name" value="Ankyrin repeat"/>
    <property type="match status" value="1"/>
</dbReference>
<dbReference type="Pfam" id="PF00023">
    <property type="entry name" value="Ank"/>
    <property type="match status" value="1"/>
</dbReference>
<comment type="caution">
    <text evidence="5">The sequence shown here is derived from an EMBL/GenBank/DDBJ whole genome shotgun (WGS) entry which is preliminary data.</text>
</comment>
<dbReference type="PANTHER" id="PTHR24193">
    <property type="entry name" value="ANKYRIN REPEAT PROTEIN"/>
    <property type="match status" value="1"/>
</dbReference>
<dbReference type="InterPro" id="IPR036770">
    <property type="entry name" value="Ankyrin_rpt-contain_sf"/>
</dbReference>
<evidence type="ECO:0000256" key="2">
    <source>
        <dbReference type="ARBA" id="ARBA00023043"/>
    </source>
</evidence>
<evidence type="ECO:0000313" key="5">
    <source>
        <dbReference type="EMBL" id="KAK8848481.1"/>
    </source>
</evidence>
<dbReference type="PROSITE" id="PS50297">
    <property type="entry name" value="ANK_REP_REGION"/>
    <property type="match status" value="1"/>
</dbReference>
<evidence type="ECO:0000256" key="1">
    <source>
        <dbReference type="ARBA" id="ARBA00022737"/>
    </source>
</evidence>
<proteinExistence type="predicted"/>
<dbReference type="InterPro" id="IPR002110">
    <property type="entry name" value="Ankyrin_rpt"/>
</dbReference>